<dbReference type="EMBL" id="OU895879">
    <property type="protein sequence ID" value="CAG9807526.1"/>
    <property type="molecule type" value="Genomic_DNA"/>
</dbReference>
<feature type="transmembrane region" description="Helical" evidence="1">
    <location>
        <begin position="244"/>
        <end position="262"/>
    </location>
</feature>
<dbReference type="InterPro" id="IPR010512">
    <property type="entry name" value="DUF1091"/>
</dbReference>
<dbReference type="Pfam" id="PF06477">
    <property type="entry name" value="DUF1091"/>
    <property type="match status" value="3"/>
</dbReference>
<evidence type="ECO:0000256" key="1">
    <source>
        <dbReference type="SAM" id="Phobius"/>
    </source>
</evidence>
<evidence type="ECO:0000313" key="3">
    <source>
        <dbReference type="Proteomes" id="UP001153620"/>
    </source>
</evidence>
<proteinExistence type="predicted"/>
<keyword evidence="1" id="KW-1133">Transmembrane helix</keyword>
<sequence>MFGNFAPLIAVAFEWVKSFTNNVIHACPYKPVKHFGLEKIPLNKLLNQALDMFPGAIKIDRGEYLGMVTLSAHFQRIDCIKENETIYLKNIVCKLHKISRGSTGSTVYVDVQHPINYVNINFQLTHTTSNRLLFNISFEYCSLYKNIPPFVNIIFDAIKENSNNLVHACPYGPQKKLGVENFPSSELTGMLVEKFQAIVKVYPGEYFSATYCTDKKGRLIFYFNHDSFSFKNYSISSTMFKDSFLVLIFSLILLTNLFGRCYSQFNMRFYKIECPADNDTQYLEKISCKLSSQKQGTASLSAVADLILPVTSVNINFLIIYRSLNKIMLNVTFDYCSSYNNLPPYIRIIFDMYKKHSNDLIHECPYETKKRIGIENFPLEVHTAVLAVVNFQRGDYKSILDIRDRKGNLIVYFNCYLSVSQRKNPRNGRKSKNLLIDKSYSQLSMRCYKVECPTENETEYLRNINCKISSNKQGSTLYTGLADLIIPATSVSISILMTHRTLNKVIFNTTFDFCNSFKSIPPYVRIIFDLALTYSKDLIHECPYKPTKRLGLENMPFDIFMALFSVANFQRGDYKSVIDLRDKKGKLISYFNFYWVVSQKKSPRIG</sequence>
<keyword evidence="3" id="KW-1185">Reference proteome</keyword>
<dbReference type="PANTHER" id="PTHR20898">
    <property type="entry name" value="DAEDALUS ON 3-RELATED-RELATED"/>
    <property type="match status" value="1"/>
</dbReference>
<dbReference type="Proteomes" id="UP001153620">
    <property type="component" value="Chromosome 3"/>
</dbReference>
<keyword evidence="1" id="KW-0812">Transmembrane</keyword>
<dbReference type="PANTHER" id="PTHR20898:SF0">
    <property type="entry name" value="DAEDALUS ON 3-RELATED"/>
    <property type="match status" value="1"/>
</dbReference>
<reference evidence="2" key="2">
    <citation type="submission" date="2022-10" db="EMBL/GenBank/DDBJ databases">
        <authorList>
            <consortium name="ENA_rothamsted_submissions"/>
            <consortium name="culmorum"/>
            <person name="King R."/>
        </authorList>
    </citation>
    <scope>NUCLEOTIDE SEQUENCE</scope>
</reference>
<protein>
    <submittedName>
        <fullName evidence="2">Uncharacterized protein</fullName>
    </submittedName>
</protein>
<gene>
    <name evidence="2" type="ORF">CHIRRI_LOCUS10374</name>
</gene>
<dbReference type="AlphaFoldDB" id="A0A9N9S283"/>
<organism evidence="2 3">
    <name type="scientific">Chironomus riparius</name>
    <dbReference type="NCBI Taxonomy" id="315576"/>
    <lineage>
        <taxon>Eukaryota</taxon>
        <taxon>Metazoa</taxon>
        <taxon>Ecdysozoa</taxon>
        <taxon>Arthropoda</taxon>
        <taxon>Hexapoda</taxon>
        <taxon>Insecta</taxon>
        <taxon>Pterygota</taxon>
        <taxon>Neoptera</taxon>
        <taxon>Endopterygota</taxon>
        <taxon>Diptera</taxon>
        <taxon>Nematocera</taxon>
        <taxon>Chironomoidea</taxon>
        <taxon>Chironomidae</taxon>
        <taxon>Chironominae</taxon>
        <taxon>Chironomus</taxon>
    </lineage>
</organism>
<reference evidence="2" key="1">
    <citation type="submission" date="2022-01" db="EMBL/GenBank/DDBJ databases">
        <authorList>
            <person name="King R."/>
        </authorList>
    </citation>
    <scope>NUCLEOTIDE SEQUENCE</scope>
</reference>
<evidence type="ECO:0000313" key="2">
    <source>
        <dbReference type="EMBL" id="CAG9807526.1"/>
    </source>
</evidence>
<name>A0A9N9S283_9DIPT</name>
<accession>A0A9N9S283</accession>
<keyword evidence="1" id="KW-0472">Membrane</keyword>